<dbReference type="AlphaFoldDB" id="A0A428X6H6"/>
<dbReference type="Gene3D" id="1.10.357.10">
    <property type="entry name" value="Tetracycline Repressor, domain 2"/>
    <property type="match status" value="1"/>
</dbReference>
<evidence type="ECO:0000256" key="1">
    <source>
        <dbReference type="ARBA" id="ARBA00023125"/>
    </source>
</evidence>
<dbReference type="RefSeq" id="WP_026469406.1">
    <property type="nucleotide sequence ID" value="NZ_QHHU01000001.1"/>
</dbReference>
<dbReference type="Proteomes" id="UP000286716">
    <property type="component" value="Unassembled WGS sequence"/>
</dbReference>
<dbReference type="SUPFAM" id="SSF46689">
    <property type="entry name" value="Homeodomain-like"/>
    <property type="match status" value="1"/>
</dbReference>
<feature type="domain" description="HTH tetR-type" evidence="3">
    <location>
        <begin position="17"/>
        <end position="77"/>
    </location>
</feature>
<dbReference type="GO" id="GO:0003677">
    <property type="term" value="F:DNA binding"/>
    <property type="evidence" value="ECO:0007669"/>
    <property type="project" value="UniProtKB-UniRule"/>
</dbReference>
<dbReference type="PANTHER" id="PTHR30328">
    <property type="entry name" value="TRANSCRIPTIONAL REPRESSOR"/>
    <property type="match status" value="1"/>
</dbReference>
<sequence length="208" mass="22766">MSARRAPRPEDRGRAAEQTRERILDAAMAEFGAKGYAGARTAGIAARAGVNPQLISYYFGGKQGLLEELRRRWQEIEASVAAPDASFGASVAAHLDATLDRPDWARLVVWQALGDCPFADAEEGERYAQAQRDRLAKGVQRIRERRDAGEVTGDIDPRFALLVTYAVVFSPIALPQFVRGLLGDDPLSPAVRRWLHDQLIKLLGAAGD</sequence>
<dbReference type="GO" id="GO:0006355">
    <property type="term" value="P:regulation of DNA-templated transcription"/>
    <property type="evidence" value="ECO:0007669"/>
    <property type="project" value="UniProtKB-ARBA"/>
</dbReference>
<dbReference type="PROSITE" id="PS50977">
    <property type="entry name" value="HTH_TETR_2"/>
    <property type="match status" value="1"/>
</dbReference>
<comment type="caution">
    <text evidence="4">The sequence shown here is derived from an EMBL/GenBank/DDBJ whole genome shotgun (WGS) entry which is preliminary data.</text>
</comment>
<gene>
    <name evidence="4" type="ORF">DMA12_00820</name>
</gene>
<dbReference type="Pfam" id="PF17926">
    <property type="entry name" value="TetR_C_21"/>
    <property type="match status" value="1"/>
</dbReference>
<dbReference type="InterPro" id="IPR050109">
    <property type="entry name" value="HTH-type_TetR-like_transc_reg"/>
</dbReference>
<evidence type="ECO:0000259" key="3">
    <source>
        <dbReference type="PROSITE" id="PS50977"/>
    </source>
</evidence>
<dbReference type="OrthoDB" id="4726108at2"/>
<accession>A0A428X6H6</accession>
<dbReference type="PANTHER" id="PTHR30328:SF54">
    <property type="entry name" value="HTH-TYPE TRANSCRIPTIONAL REPRESSOR SCO4008"/>
    <property type="match status" value="1"/>
</dbReference>
<evidence type="ECO:0000256" key="2">
    <source>
        <dbReference type="PROSITE-ProRule" id="PRU00335"/>
    </source>
</evidence>
<keyword evidence="1 2" id="KW-0238">DNA-binding</keyword>
<dbReference type="Pfam" id="PF00440">
    <property type="entry name" value="TetR_N"/>
    <property type="match status" value="1"/>
</dbReference>
<proteinExistence type="predicted"/>
<dbReference type="InterPro" id="IPR001647">
    <property type="entry name" value="HTH_TetR"/>
</dbReference>
<reference evidence="4 5" key="1">
    <citation type="submission" date="2018-05" db="EMBL/GenBank/DDBJ databases">
        <title>Evolution of GPA BGCs.</title>
        <authorList>
            <person name="Waglechner N."/>
            <person name="Wright G.D."/>
        </authorList>
    </citation>
    <scope>NUCLEOTIDE SEQUENCE [LARGE SCALE GENOMIC DNA]</scope>
    <source>
        <strain evidence="4 5">DSM 5908</strain>
    </source>
</reference>
<dbReference type="InterPro" id="IPR036271">
    <property type="entry name" value="Tet_transcr_reg_TetR-rel_C_sf"/>
</dbReference>
<protein>
    <submittedName>
        <fullName evidence="4">TetR family transcriptional regulator</fullName>
    </submittedName>
</protein>
<dbReference type="InterPro" id="IPR041467">
    <property type="entry name" value="Sco4008_C"/>
</dbReference>
<name>A0A428X6H6_AMYBA</name>
<dbReference type="PRINTS" id="PR00455">
    <property type="entry name" value="HTHTETR"/>
</dbReference>
<dbReference type="SUPFAM" id="SSF48498">
    <property type="entry name" value="Tetracyclin repressor-like, C-terminal domain"/>
    <property type="match status" value="1"/>
</dbReference>
<organism evidence="4 5">
    <name type="scientific">Amycolatopsis balhimycina DSM 5908</name>
    <dbReference type="NCBI Taxonomy" id="1081091"/>
    <lineage>
        <taxon>Bacteria</taxon>
        <taxon>Bacillati</taxon>
        <taxon>Actinomycetota</taxon>
        <taxon>Actinomycetes</taxon>
        <taxon>Pseudonocardiales</taxon>
        <taxon>Pseudonocardiaceae</taxon>
        <taxon>Amycolatopsis</taxon>
    </lineage>
</organism>
<evidence type="ECO:0000313" key="5">
    <source>
        <dbReference type="Proteomes" id="UP000286716"/>
    </source>
</evidence>
<keyword evidence="5" id="KW-1185">Reference proteome</keyword>
<feature type="DNA-binding region" description="H-T-H motif" evidence="2">
    <location>
        <begin position="40"/>
        <end position="59"/>
    </location>
</feature>
<dbReference type="EMBL" id="QHHU01000001">
    <property type="protein sequence ID" value="RSM50920.1"/>
    <property type="molecule type" value="Genomic_DNA"/>
</dbReference>
<dbReference type="InterPro" id="IPR009057">
    <property type="entry name" value="Homeodomain-like_sf"/>
</dbReference>
<evidence type="ECO:0000313" key="4">
    <source>
        <dbReference type="EMBL" id="RSM50920.1"/>
    </source>
</evidence>